<feature type="signal peptide" evidence="1">
    <location>
        <begin position="1"/>
        <end position="26"/>
    </location>
</feature>
<dbReference type="EMBL" id="CP072842">
    <property type="protein sequence ID" value="QTV05573.1"/>
    <property type="molecule type" value="Genomic_DNA"/>
</dbReference>
<feature type="chain" id="PRO_5045108626" description="Carboxypeptidase-like regulatory domain-containing protein" evidence="1">
    <location>
        <begin position="27"/>
        <end position="295"/>
    </location>
</feature>
<evidence type="ECO:0000256" key="1">
    <source>
        <dbReference type="SAM" id="SignalP"/>
    </source>
</evidence>
<evidence type="ECO:0000313" key="2">
    <source>
        <dbReference type="EMBL" id="QTV05573.1"/>
    </source>
</evidence>
<reference evidence="2 3" key="1">
    <citation type="journal article" date="2021" name="Int. J. Syst. Evol. Microbiol.">
        <title>Faecalibacter bovis sp. nov., isolated from cow faeces.</title>
        <authorList>
            <person name="Li F."/>
            <person name="Zhao W."/>
            <person name="Hong Q."/>
            <person name="Shao Q."/>
            <person name="Song J."/>
            <person name="Yang S."/>
        </authorList>
    </citation>
    <scope>NUCLEOTIDE SEQUENCE [LARGE SCALE GENOMIC DNA]</scope>
    <source>
        <strain evidence="2 3">ZY171143</strain>
    </source>
</reference>
<gene>
    <name evidence="2" type="ORF">J9309_12500</name>
</gene>
<proteinExistence type="predicted"/>
<dbReference type="SUPFAM" id="SSF49464">
    <property type="entry name" value="Carboxypeptidase regulatory domain-like"/>
    <property type="match status" value="1"/>
</dbReference>
<accession>A0ABX7XCL2</accession>
<dbReference type="InterPro" id="IPR008969">
    <property type="entry name" value="CarboxyPept-like_regulatory"/>
</dbReference>
<dbReference type="Proteomes" id="UP000672011">
    <property type="component" value="Chromosome"/>
</dbReference>
<evidence type="ECO:0000313" key="3">
    <source>
        <dbReference type="Proteomes" id="UP000672011"/>
    </source>
</evidence>
<keyword evidence="1" id="KW-0732">Signal</keyword>
<organism evidence="2 3">
    <name type="scientific">Faecalibacter bovis</name>
    <dbReference type="NCBI Taxonomy" id="2898187"/>
    <lineage>
        <taxon>Bacteria</taxon>
        <taxon>Pseudomonadati</taxon>
        <taxon>Bacteroidota</taxon>
        <taxon>Flavobacteriia</taxon>
        <taxon>Flavobacteriales</taxon>
        <taxon>Weeksellaceae</taxon>
        <taxon>Faecalibacter</taxon>
    </lineage>
</organism>
<sequence>MSIRKKSFLLSLLYMVFFLVPNQIDAQQKWIQGNIIIDNSEEVAEGVYVTNKRTNHTTKSNFAGTFFMQVQPNDTIIFRSDWYENRNIILRPVLYNKDQIVVHLAIKTINLSEALITKKLTGILEKDVVVGKKEDDVTRIYRLLNINPDIKPMKDTAALKTGLFNGDIRLTGMDVGRIYDVFSGDLRKRKALIEYETKAYKISEIRAYYGDNYFKIDLNIPGYKINEFIETALLNTNNKQHLFNPNYFLVQTILKDYSQKYIDDLFKLRINKEYKKEIDEKELFIGVPLDSIPRD</sequence>
<name>A0ABX7XCL2_9FLAO</name>
<keyword evidence="3" id="KW-1185">Reference proteome</keyword>
<evidence type="ECO:0008006" key="4">
    <source>
        <dbReference type="Google" id="ProtNLM"/>
    </source>
</evidence>
<dbReference type="RefSeq" id="WP_230476216.1">
    <property type="nucleotide sequence ID" value="NZ_CP072842.1"/>
</dbReference>
<protein>
    <recommendedName>
        <fullName evidence="4">Carboxypeptidase-like regulatory domain-containing protein</fullName>
    </recommendedName>
</protein>
<reference evidence="3" key="2">
    <citation type="submission" date="2021-04" db="EMBL/GenBank/DDBJ databases">
        <title>Taxonomy of Flavobacteriaceae bacterium ZY171143.</title>
        <authorList>
            <person name="Li F."/>
        </authorList>
    </citation>
    <scope>NUCLEOTIDE SEQUENCE [LARGE SCALE GENOMIC DNA]</scope>
    <source>
        <strain evidence="3">ZY171143</strain>
    </source>
</reference>